<evidence type="ECO:0000256" key="1">
    <source>
        <dbReference type="SAM" id="MobiDB-lite"/>
    </source>
</evidence>
<keyword evidence="4" id="KW-1185">Reference proteome</keyword>
<dbReference type="Proteomes" id="UP001500518">
    <property type="component" value="Unassembled WGS sequence"/>
</dbReference>
<gene>
    <name evidence="3" type="ORF">GCM10023208_19510</name>
</gene>
<feature type="chain" id="PRO_5046691734" description="SH3 domain-containing protein" evidence="2">
    <location>
        <begin position="24"/>
        <end position="188"/>
    </location>
</feature>
<proteinExistence type="predicted"/>
<evidence type="ECO:0008006" key="5">
    <source>
        <dbReference type="Google" id="ProtNLM"/>
    </source>
</evidence>
<comment type="caution">
    <text evidence="3">The sequence shown here is derived from an EMBL/GenBank/DDBJ whole genome shotgun (WGS) entry which is preliminary data.</text>
</comment>
<reference evidence="4" key="1">
    <citation type="journal article" date="2019" name="Int. J. Syst. Evol. Microbiol.">
        <title>The Global Catalogue of Microorganisms (GCM) 10K type strain sequencing project: providing services to taxonomists for standard genome sequencing and annotation.</title>
        <authorList>
            <consortium name="The Broad Institute Genomics Platform"/>
            <consortium name="The Broad Institute Genome Sequencing Center for Infectious Disease"/>
            <person name="Wu L."/>
            <person name="Ma J."/>
        </authorList>
    </citation>
    <scope>NUCLEOTIDE SEQUENCE [LARGE SCALE GENOMIC DNA]</scope>
    <source>
        <strain evidence="4">JCM 18014</strain>
    </source>
</reference>
<evidence type="ECO:0000256" key="2">
    <source>
        <dbReference type="SAM" id="SignalP"/>
    </source>
</evidence>
<evidence type="ECO:0000313" key="3">
    <source>
        <dbReference type="EMBL" id="GAA5055544.1"/>
    </source>
</evidence>
<feature type="signal peptide" evidence="2">
    <location>
        <begin position="1"/>
        <end position="23"/>
    </location>
</feature>
<evidence type="ECO:0000313" key="4">
    <source>
        <dbReference type="Proteomes" id="UP001500518"/>
    </source>
</evidence>
<dbReference type="RefSeq" id="WP_346032897.1">
    <property type="nucleotide sequence ID" value="NZ_BAABHV010000010.1"/>
</dbReference>
<feature type="compositionally biased region" description="Basic and acidic residues" evidence="1">
    <location>
        <begin position="102"/>
        <end position="111"/>
    </location>
</feature>
<keyword evidence="2" id="KW-0732">Signal</keyword>
<feature type="region of interest" description="Disordered" evidence="1">
    <location>
        <begin position="87"/>
        <end position="111"/>
    </location>
</feature>
<protein>
    <recommendedName>
        <fullName evidence="5">SH3 domain-containing protein</fullName>
    </recommendedName>
</protein>
<sequence length="188" mass="20822">MIIRLATAASLSLAAVVSGPALAQADDPYADCAATTDDAARLACFDATYAEQREVIAARAAAEAEAAARAEEREREEFGLNAFQRDDRREEVAESDPVQAEELARIEEEERREEEREVNSAVVEVFQDAARRQVVLLANGQIWRETSNSNMRRDVRPGWEANISRSGLGGFRMTFEGQRGYIGVSRLQ</sequence>
<dbReference type="EMBL" id="BAABHV010000010">
    <property type="protein sequence ID" value="GAA5055544.1"/>
    <property type="molecule type" value="Genomic_DNA"/>
</dbReference>
<accession>A0ABP9KEI3</accession>
<name>A0ABP9KEI3_9SPHN</name>
<organism evidence="3 4">
    <name type="scientific">Erythrobacter westpacificensis</name>
    <dbReference type="NCBI Taxonomy" id="1055231"/>
    <lineage>
        <taxon>Bacteria</taxon>
        <taxon>Pseudomonadati</taxon>
        <taxon>Pseudomonadota</taxon>
        <taxon>Alphaproteobacteria</taxon>
        <taxon>Sphingomonadales</taxon>
        <taxon>Erythrobacteraceae</taxon>
        <taxon>Erythrobacter/Porphyrobacter group</taxon>
        <taxon>Erythrobacter</taxon>
    </lineage>
</organism>